<evidence type="ECO:0000256" key="2">
    <source>
        <dbReference type="ARBA" id="ARBA00023015"/>
    </source>
</evidence>
<dbReference type="InterPro" id="IPR013324">
    <property type="entry name" value="RNA_pol_sigma_r3/r4-like"/>
</dbReference>
<sequence>MNVGTDIEDLLRRLAPRVLAALVRRYGHFEIAEDAVQEALLAAALQWPDGGVPDSPEGWLIRVASRRLTDQLRSELAGRRRADRVAAQTPPDEFLAPAADVEDLAGAEDDTLTLLLLCCHSSLTPASQVALTLRAVGGLTTVEIARAFLVPEATMAQRISRAKQRIRAAGAQFRLPPEAERPERLRSVLHVLYLIFNEGYTASSGPDLHRGELTGEAIRLARTVRVLLPDDGEVAGLLALMLLTEARRAARTRADGSLVPLADQDRSRWNRSSIDEGVALITHTLAHAPVGPYQVQAAIAAVHAEAARAEDTDWAQIVALYRLLEDLAPGPIVRLNHAVAVAMVRGPQAGLALLATVDTDDQLSGHHRLHAVRAHLLEMAGDLEGAGRYYRSAARLTTSLPEQRYLRGRAATLSMVDGRPAATRPGGAGTGPTPPDAG</sequence>
<evidence type="ECO:0000313" key="9">
    <source>
        <dbReference type="EMBL" id="MBE1490436.1"/>
    </source>
</evidence>
<dbReference type="GO" id="GO:0016987">
    <property type="term" value="F:sigma factor activity"/>
    <property type="evidence" value="ECO:0007669"/>
    <property type="project" value="UniProtKB-KW"/>
</dbReference>
<feature type="domain" description="RNA polymerase sigma-70 region 2" evidence="6">
    <location>
        <begin position="10"/>
        <end position="75"/>
    </location>
</feature>
<proteinExistence type="inferred from homology"/>
<dbReference type="RefSeq" id="WP_192769725.1">
    <property type="nucleotide sequence ID" value="NZ_JADBEB010000001.1"/>
</dbReference>
<dbReference type="InterPro" id="IPR046531">
    <property type="entry name" value="DUF6596"/>
</dbReference>
<dbReference type="SUPFAM" id="SSF88946">
    <property type="entry name" value="Sigma2 domain of RNA polymerase sigma factors"/>
    <property type="match status" value="1"/>
</dbReference>
<dbReference type="InterPro" id="IPR013325">
    <property type="entry name" value="RNA_pol_sigma_r2"/>
</dbReference>
<feature type="domain" description="DUF6596" evidence="8">
    <location>
        <begin position="184"/>
        <end position="283"/>
    </location>
</feature>
<dbReference type="SUPFAM" id="SSF88659">
    <property type="entry name" value="Sigma3 and sigma4 domains of RNA polymerase sigma factors"/>
    <property type="match status" value="1"/>
</dbReference>
<evidence type="ECO:0000256" key="5">
    <source>
        <dbReference type="SAM" id="MobiDB-lite"/>
    </source>
</evidence>
<evidence type="ECO:0000259" key="8">
    <source>
        <dbReference type="Pfam" id="PF20239"/>
    </source>
</evidence>
<dbReference type="AlphaFoldDB" id="A0A927MC52"/>
<protein>
    <submittedName>
        <fullName evidence="9">RNA polymerase sigma factor (Sigma-70 family)</fullName>
    </submittedName>
</protein>
<name>A0A927MC52_9ACTN</name>
<organism evidence="9 10">
    <name type="scientific">Plantactinospora soyae</name>
    <dbReference type="NCBI Taxonomy" id="1544732"/>
    <lineage>
        <taxon>Bacteria</taxon>
        <taxon>Bacillati</taxon>
        <taxon>Actinomycetota</taxon>
        <taxon>Actinomycetes</taxon>
        <taxon>Micromonosporales</taxon>
        <taxon>Micromonosporaceae</taxon>
        <taxon>Plantactinospora</taxon>
    </lineage>
</organism>
<dbReference type="InterPro" id="IPR036388">
    <property type="entry name" value="WH-like_DNA-bd_sf"/>
</dbReference>
<dbReference type="PANTHER" id="PTHR47756:SF2">
    <property type="entry name" value="BLL6612 PROTEIN"/>
    <property type="match status" value="1"/>
</dbReference>
<evidence type="ECO:0000259" key="6">
    <source>
        <dbReference type="Pfam" id="PF04542"/>
    </source>
</evidence>
<keyword evidence="10" id="KW-1185">Reference proteome</keyword>
<evidence type="ECO:0000256" key="3">
    <source>
        <dbReference type="ARBA" id="ARBA00023082"/>
    </source>
</evidence>
<dbReference type="Gene3D" id="1.10.1740.10">
    <property type="match status" value="1"/>
</dbReference>
<dbReference type="Gene3D" id="1.10.10.10">
    <property type="entry name" value="Winged helix-like DNA-binding domain superfamily/Winged helix DNA-binding domain"/>
    <property type="match status" value="1"/>
</dbReference>
<comment type="similarity">
    <text evidence="1">Belongs to the sigma-70 factor family. ECF subfamily.</text>
</comment>
<dbReference type="Pfam" id="PF08281">
    <property type="entry name" value="Sigma70_r4_2"/>
    <property type="match status" value="1"/>
</dbReference>
<dbReference type="PANTHER" id="PTHR47756">
    <property type="entry name" value="BLL6612 PROTEIN-RELATED"/>
    <property type="match status" value="1"/>
</dbReference>
<dbReference type="GO" id="GO:0006352">
    <property type="term" value="P:DNA-templated transcription initiation"/>
    <property type="evidence" value="ECO:0007669"/>
    <property type="project" value="InterPro"/>
</dbReference>
<gene>
    <name evidence="9" type="ORF">H4W31_006074</name>
</gene>
<dbReference type="NCBIfam" id="TIGR02937">
    <property type="entry name" value="sigma70-ECF"/>
    <property type="match status" value="1"/>
</dbReference>
<keyword evidence="3" id="KW-0731">Sigma factor</keyword>
<dbReference type="Pfam" id="PF20239">
    <property type="entry name" value="DUF6596"/>
    <property type="match status" value="1"/>
</dbReference>
<dbReference type="InterPro" id="IPR014284">
    <property type="entry name" value="RNA_pol_sigma-70_dom"/>
</dbReference>
<dbReference type="GO" id="GO:0003677">
    <property type="term" value="F:DNA binding"/>
    <property type="evidence" value="ECO:0007669"/>
    <property type="project" value="InterPro"/>
</dbReference>
<dbReference type="EMBL" id="JADBEB010000001">
    <property type="protein sequence ID" value="MBE1490436.1"/>
    <property type="molecule type" value="Genomic_DNA"/>
</dbReference>
<keyword evidence="4" id="KW-0804">Transcription</keyword>
<evidence type="ECO:0000259" key="7">
    <source>
        <dbReference type="Pfam" id="PF08281"/>
    </source>
</evidence>
<keyword evidence="2" id="KW-0805">Transcription regulation</keyword>
<evidence type="ECO:0000313" key="10">
    <source>
        <dbReference type="Proteomes" id="UP000649753"/>
    </source>
</evidence>
<evidence type="ECO:0000256" key="1">
    <source>
        <dbReference type="ARBA" id="ARBA00010641"/>
    </source>
</evidence>
<feature type="region of interest" description="Disordered" evidence="5">
    <location>
        <begin position="416"/>
        <end position="438"/>
    </location>
</feature>
<dbReference type="Proteomes" id="UP000649753">
    <property type="component" value="Unassembled WGS sequence"/>
</dbReference>
<evidence type="ECO:0000256" key="4">
    <source>
        <dbReference type="ARBA" id="ARBA00023163"/>
    </source>
</evidence>
<dbReference type="InterPro" id="IPR013249">
    <property type="entry name" value="RNA_pol_sigma70_r4_t2"/>
</dbReference>
<reference evidence="9" key="1">
    <citation type="submission" date="2020-10" db="EMBL/GenBank/DDBJ databases">
        <title>Sequencing the genomes of 1000 actinobacteria strains.</title>
        <authorList>
            <person name="Klenk H.-P."/>
        </authorList>
    </citation>
    <scope>NUCLEOTIDE SEQUENCE</scope>
    <source>
        <strain evidence="9">DSM 46832</strain>
    </source>
</reference>
<feature type="domain" description="RNA polymerase sigma factor 70 region 4 type 2" evidence="7">
    <location>
        <begin position="115"/>
        <end position="166"/>
    </location>
</feature>
<dbReference type="Pfam" id="PF04542">
    <property type="entry name" value="Sigma70_r2"/>
    <property type="match status" value="1"/>
</dbReference>
<comment type="caution">
    <text evidence="9">The sequence shown here is derived from an EMBL/GenBank/DDBJ whole genome shotgun (WGS) entry which is preliminary data.</text>
</comment>
<accession>A0A927MC52</accession>
<dbReference type="InterPro" id="IPR007627">
    <property type="entry name" value="RNA_pol_sigma70_r2"/>
</dbReference>